<evidence type="ECO:0000259" key="1">
    <source>
        <dbReference type="PROSITE" id="PS50206"/>
    </source>
</evidence>
<keyword evidence="3" id="KW-1185">Reference proteome</keyword>
<dbReference type="InterPro" id="IPR036873">
    <property type="entry name" value="Rhodanese-like_dom_sf"/>
</dbReference>
<evidence type="ECO:0000313" key="2">
    <source>
        <dbReference type="EMBL" id="CAG5084984.1"/>
    </source>
</evidence>
<proteinExistence type="predicted"/>
<dbReference type="InterPro" id="IPR053272">
    <property type="entry name" value="STY_interacting-like"/>
</dbReference>
<dbReference type="Pfam" id="PF00581">
    <property type="entry name" value="Rhodanese"/>
    <property type="match status" value="1"/>
</dbReference>
<dbReference type="EMBL" id="OU015568">
    <property type="protein sequence ID" value="CAG5084984.1"/>
    <property type="molecule type" value="Genomic_DNA"/>
</dbReference>
<name>A0ABN7RWG3_OIKDI</name>
<dbReference type="PANTHER" id="PTHR46659">
    <property type="entry name" value="SERINE/THREONINE/TYROSINE-INTERACTING-LIKE PROTEIN 1"/>
    <property type="match status" value="1"/>
</dbReference>
<evidence type="ECO:0000313" key="3">
    <source>
        <dbReference type="Proteomes" id="UP001158576"/>
    </source>
</evidence>
<protein>
    <submittedName>
        <fullName evidence="2">Oidioi.mRNA.OKI2018_I69.PAR.g10787.t1.cds</fullName>
    </submittedName>
</protein>
<reference evidence="2 3" key="1">
    <citation type="submission" date="2021-04" db="EMBL/GenBank/DDBJ databases">
        <authorList>
            <person name="Bliznina A."/>
        </authorList>
    </citation>
    <scope>NUCLEOTIDE SEQUENCE [LARGE SCALE GENOMIC DNA]</scope>
</reference>
<dbReference type="Gene3D" id="3.40.250.10">
    <property type="entry name" value="Rhodanese-like domain"/>
    <property type="match status" value="1"/>
</dbReference>
<feature type="domain" description="Rhodanese" evidence="1">
    <location>
        <begin position="29"/>
        <end position="121"/>
    </location>
</feature>
<gene>
    <name evidence="2" type="ORF">OKIOD_LOCUS2345</name>
</gene>
<dbReference type="Proteomes" id="UP001158576">
    <property type="component" value="Chromosome PAR"/>
</dbReference>
<dbReference type="PANTHER" id="PTHR46659:SF1">
    <property type="entry name" value="SERINE_THREONINE_TYROSINE-INTERACTING-LIKE PROTEIN 1"/>
    <property type="match status" value="1"/>
</dbReference>
<organism evidence="2 3">
    <name type="scientific">Oikopleura dioica</name>
    <name type="common">Tunicate</name>
    <dbReference type="NCBI Taxonomy" id="34765"/>
    <lineage>
        <taxon>Eukaryota</taxon>
        <taxon>Metazoa</taxon>
        <taxon>Chordata</taxon>
        <taxon>Tunicata</taxon>
        <taxon>Appendicularia</taxon>
        <taxon>Copelata</taxon>
        <taxon>Oikopleuridae</taxon>
        <taxon>Oikopleura</taxon>
    </lineage>
</organism>
<dbReference type="InterPro" id="IPR001763">
    <property type="entry name" value="Rhodanese-like_dom"/>
</dbReference>
<sequence>MAGVEFISVTETYNLLNAQDTCGRPRVAEPNFLLLLDTRSIKDYRTAHIKFSQYVRRNSEEFLKPMNINIDCIENIIILDEDSKSSTGAKDQIKKLAENFSDWGSRNKVKILDGGYRGFTKKYSFLATFSPNLTRRKVQENILTMPLELSDKTFVGSQEQVTKENLHNLKIDKIIIAESSANECNLPDAPEIEDKIIRINANEMKRQSVDSVKDKRVLIICKKGTEWSLVLGVLMLKMSSGSSREACLEKVKLVEPNFILGKAHYDIMSTF</sequence>
<accession>A0ABN7RWG3</accession>
<dbReference type="PROSITE" id="PS50206">
    <property type="entry name" value="RHODANESE_3"/>
    <property type="match status" value="1"/>
</dbReference>
<dbReference type="SUPFAM" id="SSF52821">
    <property type="entry name" value="Rhodanese/Cell cycle control phosphatase"/>
    <property type="match status" value="1"/>
</dbReference>